<dbReference type="CDD" id="cd14332">
    <property type="entry name" value="UBA_RuvA_C"/>
    <property type="match status" value="1"/>
</dbReference>
<keyword evidence="3 6" id="KW-0238">DNA-binding</keyword>
<evidence type="ECO:0000256" key="1">
    <source>
        <dbReference type="ARBA" id="ARBA00022490"/>
    </source>
</evidence>
<comment type="caution">
    <text evidence="6">Lacks conserved residue(s) required for the propagation of feature annotation.</text>
</comment>
<evidence type="ECO:0000256" key="5">
    <source>
        <dbReference type="ARBA" id="ARBA00023204"/>
    </source>
</evidence>
<dbReference type="HAMAP" id="MF_00031">
    <property type="entry name" value="DNA_HJ_migration_RuvA"/>
    <property type="match status" value="1"/>
</dbReference>
<keyword evidence="9" id="KW-1185">Reference proteome</keyword>
<comment type="subcellular location">
    <subcellularLocation>
        <location evidence="6">Cytoplasm</location>
    </subcellularLocation>
</comment>
<dbReference type="Gene3D" id="1.10.150.20">
    <property type="entry name" value="5' to 3' exonuclease, C-terminal subdomain"/>
    <property type="match status" value="1"/>
</dbReference>
<keyword evidence="8" id="KW-0347">Helicase</keyword>
<reference evidence="8 9" key="1">
    <citation type="submission" date="2022-10" db="EMBL/GenBank/DDBJ databases">
        <title>Host association and intracellularity evolved multiple times independently in the Rickettsiales.</title>
        <authorList>
            <person name="Castelli M."/>
            <person name="Nardi T."/>
            <person name="Gammuto L."/>
            <person name="Bellinzona G."/>
            <person name="Sabaneyeva E."/>
            <person name="Potekhin A."/>
            <person name="Serra V."/>
            <person name="Petroni G."/>
            <person name="Sassera D."/>
        </authorList>
    </citation>
    <scope>NUCLEOTIDE SEQUENCE [LARGE SCALE GENOMIC DNA]</scope>
    <source>
        <strain evidence="8 9">Kr 154-4</strain>
    </source>
</reference>
<evidence type="ECO:0000313" key="8">
    <source>
        <dbReference type="EMBL" id="WPY00301.1"/>
    </source>
</evidence>
<dbReference type="Pfam" id="PF01330">
    <property type="entry name" value="RuvA_N"/>
    <property type="match status" value="1"/>
</dbReference>
<dbReference type="SUPFAM" id="SSF46929">
    <property type="entry name" value="DNA helicase RuvA subunit, C-terminal domain"/>
    <property type="match status" value="1"/>
</dbReference>
<feature type="domain" description="Helix-hairpin-helix DNA-binding motif class 1" evidence="7">
    <location>
        <begin position="71"/>
        <end position="90"/>
    </location>
</feature>
<keyword evidence="8" id="KW-0547">Nucleotide-binding</keyword>
<dbReference type="SMART" id="SM00278">
    <property type="entry name" value="HhH1"/>
    <property type="match status" value="2"/>
</dbReference>
<dbReference type="Pfam" id="PF07499">
    <property type="entry name" value="RuvA_C"/>
    <property type="match status" value="1"/>
</dbReference>
<dbReference type="InterPro" id="IPR000085">
    <property type="entry name" value="RuvA"/>
</dbReference>
<dbReference type="GO" id="GO:0004386">
    <property type="term" value="F:helicase activity"/>
    <property type="evidence" value="ECO:0007669"/>
    <property type="project" value="UniProtKB-KW"/>
</dbReference>
<accession>A0ABZ0URR5</accession>
<keyword evidence="8" id="KW-0378">Hydrolase</keyword>
<dbReference type="Gene3D" id="2.40.50.140">
    <property type="entry name" value="Nucleic acid-binding proteins"/>
    <property type="match status" value="1"/>
</dbReference>
<keyword evidence="2 6" id="KW-0227">DNA damage</keyword>
<evidence type="ECO:0000256" key="2">
    <source>
        <dbReference type="ARBA" id="ARBA00022763"/>
    </source>
</evidence>
<evidence type="ECO:0000256" key="6">
    <source>
        <dbReference type="HAMAP-Rule" id="MF_00031"/>
    </source>
</evidence>
<comment type="subunit">
    <text evidence="6">Homotetramer. Forms an RuvA(8)-RuvB(12)-Holliday junction (HJ) complex. HJ DNA is sandwiched between 2 RuvA tetramers; dsDNA enters through RuvA and exits via RuvB. An RuvB hexamer assembles on each DNA strand where it exits the tetramer. Each RuvB hexamer is contacted by two RuvA subunits (via domain III) on 2 adjacent RuvB subunits; this complex drives branch migration. In the full resolvosome a probable DNA-RuvA(4)-RuvB(12)-RuvC(2) complex forms which resolves the HJ.</text>
</comment>
<dbReference type="InterPro" id="IPR012340">
    <property type="entry name" value="NA-bd_OB-fold"/>
</dbReference>
<feature type="domain" description="Helix-hairpin-helix DNA-binding motif class 1" evidence="7">
    <location>
        <begin position="106"/>
        <end position="125"/>
    </location>
</feature>
<keyword evidence="8" id="KW-0067">ATP-binding</keyword>
<comment type="domain">
    <text evidence="6">Has three domains with a flexible linker between the domains II and III and assumes an 'L' shape. Domain III is highly mobile and contacts RuvB.</text>
</comment>
<evidence type="ECO:0000259" key="7">
    <source>
        <dbReference type="SMART" id="SM00278"/>
    </source>
</evidence>
<evidence type="ECO:0000256" key="4">
    <source>
        <dbReference type="ARBA" id="ARBA00023172"/>
    </source>
</evidence>
<keyword evidence="4 6" id="KW-0233">DNA recombination</keyword>
<dbReference type="Proteomes" id="UP001326613">
    <property type="component" value="Chromosome"/>
</dbReference>
<keyword evidence="1 6" id="KW-0963">Cytoplasm</keyword>
<dbReference type="NCBIfam" id="TIGR00084">
    <property type="entry name" value="ruvA"/>
    <property type="match status" value="1"/>
</dbReference>
<dbReference type="EMBL" id="CP112932">
    <property type="protein sequence ID" value="WPY00301.1"/>
    <property type="molecule type" value="Genomic_DNA"/>
</dbReference>
<comment type="similarity">
    <text evidence="6">Belongs to the RuvA family.</text>
</comment>
<dbReference type="InterPro" id="IPR010994">
    <property type="entry name" value="RuvA_2-like"/>
</dbReference>
<dbReference type="InterPro" id="IPR011114">
    <property type="entry name" value="RuvA_C"/>
</dbReference>
<evidence type="ECO:0000256" key="3">
    <source>
        <dbReference type="ARBA" id="ARBA00023125"/>
    </source>
</evidence>
<keyword evidence="5 6" id="KW-0234">DNA repair</keyword>
<dbReference type="InterPro" id="IPR036267">
    <property type="entry name" value="RuvA_C_sf"/>
</dbReference>
<name>A0ABZ0URR5_9RICK</name>
<dbReference type="RefSeq" id="WP_323738388.1">
    <property type="nucleotide sequence ID" value="NZ_CP112932.1"/>
</dbReference>
<sequence>MIGRLRGKVSCADDHVIVDVGGVGYLVYCSTKNLSNLTENEYYQFFIETHVREDHINLYGFLSIDEKHTFNMLLSVNGIGPRIALAILSHLTPYQISISISARDKDIFKAVTGVGAKMAERIIIELKNKLPAMPLPFENISDNGKNNIAMDAISALVNLGINKTEAQNIVSTVLVSQPDVSIDELIRLAFKAQYTS</sequence>
<dbReference type="SUPFAM" id="SSF47781">
    <property type="entry name" value="RuvA domain 2-like"/>
    <property type="match status" value="1"/>
</dbReference>
<dbReference type="Gene3D" id="1.10.8.10">
    <property type="entry name" value="DNA helicase RuvA subunit, C-terminal domain"/>
    <property type="match status" value="1"/>
</dbReference>
<comment type="function">
    <text evidence="6">The RuvA-RuvB-RuvC complex processes Holliday junction (HJ) DNA during genetic recombination and DNA repair, while the RuvA-RuvB complex plays an important role in the rescue of blocked DNA replication forks via replication fork reversal (RFR). RuvA specifically binds to HJ cruciform DNA, conferring on it an open structure. The RuvB hexamer acts as an ATP-dependent pump, pulling dsDNA into and through the RuvAB complex. HJ branch migration allows RuvC to scan DNA until it finds its consensus sequence, where it cleaves and resolves the cruciform DNA.</text>
</comment>
<dbReference type="Pfam" id="PF14520">
    <property type="entry name" value="HHH_5"/>
    <property type="match status" value="1"/>
</dbReference>
<evidence type="ECO:0000313" key="9">
    <source>
        <dbReference type="Proteomes" id="UP001326613"/>
    </source>
</evidence>
<proteinExistence type="inferred from homology"/>
<gene>
    <name evidence="6" type="primary">ruvA</name>
    <name evidence="8" type="ORF">Trichorick_00173</name>
</gene>
<feature type="region of interest" description="Domain III" evidence="6">
    <location>
        <begin position="151"/>
        <end position="196"/>
    </location>
</feature>
<protein>
    <recommendedName>
        <fullName evidence="6">Holliday junction branch migration complex subunit RuvA</fullName>
    </recommendedName>
</protein>
<dbReference type="InterPro" id="IPR003583">
    <property type="entry name" value="Hlx-hairpin-Hlx_DNA-bd_motif"/>
</dbReference>
<dbReference type="InterPro" id="IPR013849">
    <property type="entry name" value="DNA_helicase_Holl-junc_RuvA_I"/>
</dbReference>
<organism evidence="8 9">
    <name type="scientific">Candidatus Trichorickettsia mobilis</name>
    <dbReference type="NCBI Taxonomy" id="1346319"/>
    <lineage>
        <taxon>Bacteria</taxon>
        <taxon>Pseudomonadati</taxon>
        <taxon>Pseudomonadota</taxon>
        <taxon>Alphaproteobacteria</taxon>
        <taxon>Rickettsiales</taxon>
        <taxon>Rickettsiaceae</taxon>
        <taxon>Rickettsieae</taxon>
        <taxon>Candidatus Trichorickettsia</taxon>
    </lineage>
</organism>
<dbReference type="SUPFAM" id="SSF50249">
    <property type="entry name" value="Nucleic acid-binding proteins"/>
    <property type="match status" value="1"/>
</dbReference>